<evidence type="ECO:0000313" key="2">
    <source>
        <dbReference type="Proteomes" id="UP000236333"/>
    </source>
</evidence>
<evidence type="ECO:0000313" key="1">
    <source>
        <dbReference type="EMBL" id="PNH02581.1"/>
    </source>
</evidence>
<dbReference type="OrthoDB" id="526941at2759"/>
<accession>A0A2J7ZQP2</accession>
<feature type="non-terminal residue" evidence="1">
    <location>
        <position position="1"/>
    </location>
</feature>
<keyword evidence="2" id="KW-1185">Reference proteome</keyword>
<dbReference type="Proteomes" id="UP000236333">
    <property type="component" value="Unassembled WGS sequence"/>
</dbReference>
<protein>
    <submittedName>
        <fullName evidence="1">Uncharacterized protein</fullName>
    </submittedName>
</protein>
<organism evidence="1 2">
    <name type="scientific">Tetrabaena socialis</name>
    <dbReference type="NCBI Taxonomy" id="47790"/>
    <lineage>
        <taxon>Eukaryota</taxon>
        <taxon>Viridiplantae</taxon>
        <taxon>Chlorophyta</taxon>
        <taxon>core chlorophytes</taxon>
        <taxon>Chlorophyceae</taxon>
        <taxon>CS clade</taxon>
        <taxon>Chlamydomonadales</taxon>
        <taxon>Tetrabaenaceae</taxon>
        <taxon>Tetrabaena</taxon>
    </lineage>
</organism>
<name>A0A2J7ZQP2_9CHLO</name>
<proteinExistence type="predicted"/>
<dbReference type="EMBL" id="PGGS01000627">
    <property type="protein sequence ID" value="PNH02581.1"/>
    <property type="molecule type" value="Genomic_DNA"/>
</dbReference>
<comment type="caution">
    <text evidence="1">The sequence shown here is derived from an EMBL/GenBank/DDBJ whole genome shotgun (WGS) entry which is preliminary data.</text>
</comment>
<gene>
    <name evidence="1" type="ORF">TSOC_011428</name>
</gene>
<dbReference type="AlphaFoldDB" id="A0A2J7ZQP2"/>
<sequence>QGDGQAKSSLVSIQALKPKPRVLVSYSYFEKDQIQADNLEFFLDAALNQNAQDHVTYVIVVSGSTCTPCERASKSFLTTRATLLHRDNDGMDFGAHNSTWEHLSSRNTLWTFAYYFLLNSSVKGPFYPSYFPDTWHWTDAYISRFGGMIHAVGSSLVCLPDVDAGEYGMSKSLFSAGYNIATLMSRYAKVFVKSSWHVADPYTSRYARWRRQHIFGGSGTDGKFDKLMYHYAIRQVVDRPGSITHTVRTVDPFTFSS</sequence>
<reference evidence="1 2" key="1">
    <citation type="journal article" date="2017" name="Mol. Biol. Evol.">
        <title>The 4-celled Tetrabaena socialis nuclear genome reveals the essential components for genetic control of cell number at the origin of multicellularity in the volvocine lineage.</title>
        <authorList>
            <person name="Featherston J."/>
            <person name="Arakaki Y."/>
            <person name="Hanschen E.R."/>
            <person name="Ferris P.J."/>
            <person name="Michod R.E."/>
            <person name="Olson B.J.S.C."/>
            <person name="Nozaki H."/>
            <person name="Durand P.M."/>
        </authorList>
    </citation>
    <scope>NUCLEOTIDE SEQUENCE [LARGE SCALE GENOMIC DNA]</scope>
    <source>
        <strain evidence="1 2">NIES-571</strain>
    </source>
</reference>